<dbReference type="EMBL" id="CAWUPB010001160">
    <property type="protein sequence ID" value="CAK7342756.1"/>
    <property type="molecule type" value="Genomic_DNA"/>
</dbReference>
<proteinExistence type="predicted"/>
<protein>
    <submittedName>
        <fullName evidence="2">Uncharacterized protein</fullName>
    </submittedName>
</protein>
<gene>
    <name evidence="2" type="ORF">DCAF_LOCUS16958</name>
</gene>
<evidence type="ECO:0000313" key="2">
    <source>
        <dbReference type="EMBL" id="CAK7342756.1"/>
    </source>
</evidence>
<evidence type="ECO:0000313" key="3">
    <source>
        <dbReference type="Proteomes" id="UP001314170"/>
    </source>
</evidence>
<feature type="chain" id="PRO_5043886505" evidence="1">
    <location>
        <begin position="20"/>
        <end position="101"/>
    </location>
</feature>
<name>A0AAV1RYT1_9ROSI</name>
<keyword evidence="1" id="KW-0732">Signal</keyword>
<organism evidence="2 3">
    <name type="scientific">Dovyalis caffra</name>
    <dbReference type="NCBI Taxonomy" id="77055"/>
    <lineage>
        <taxon>Eukaryota</taxon>
        <taxon>Viridiplantae</taxon>
        <taxon>Streptophyta</taxon>
        <taxon>Embryophyta</taxon>
        <taxon>Tracheophyta</taxon>
        <taxon>Spermatophyta</taxon>
        <taxon>Magnoliopsida</taxon>
        <taxon>eudicotyledons</taxon>
        <taxon>Gunneridae</taxon>
        <taxon>Pentapetalae</taxon>
        <taxon>rosids</taxon>
        <taxon>fabids</taxon>
        <taxon>Malpighiales</taxon>
        <taxon>Salicaceae</taxon>
        <taxon>Flacourtieae</taxon>
        <taxon>Dovyalis</taxon>
    </lineage>
</organism>
<evidence type="ECO:0000256" key="1">
    <source>
        <dbReference type="SAM" id="SignalP"/>
    </source>
</evidence>
<accession>A0AAV1RYT1</accession>
<feature type="signal peptide" evidence="1">
    <location>
        <begin position="1"/>
        <end position="19"/>
    </location>
</feature>
<sequence length="101" mass="11341">MGMPKPSLLLLLLIVTASASQKQITIEARTLPFLPQQNPCKPWWERVQKVLSGNLVEVQGINEIVFQSKISNPVITARNADRVLDRGYGLSSPICYFQEMD</sequence>
<reference evidence="2 3" key="1">
    <citation type="submission" date="2024-01" db="EMBL/GenBank/DDBJ databases">
        <authorList>
            <person name="Waweru B."/>
        </authorList>
    </citation>
    <scope>NUCLEOTIDE SEQUENCE [LARGE SCALE GENOMIC DNA]</scope>
</reference>
<dbReference type="AlphaFoldDB" id="A0AAV1RYT1"/>
<comment type="caution">
    <text evidence="2">The sequence shown here is derived from an EMBL/GenBank/DDBJ whole genome shotgun (WGS) entry which is preliminary data.</text>
</comment>
<dbReference type="Proteomes" id="UP001314170">
    <property type="component" value="Unassembled WGS sequence"/>
</dbReference>
<keyword evidence="3" id="KW-1185">Reference proteome</keyword>